<name>A0A2T3MWS3_9GAMM</name>
<reference evidence="1 2" key="1">
    <citation type="submission" date="2018-03" db="EMBL/GenBank/DDBJ databases">
        <title>Whole genome sequencing of Histamine producing bacteria.</title>
        <authorList>
            <person name="Butler K."/>
        </authorList>
    </citation>
    <scope>NUCLEOTIDE SEQUENCE [LARGE SCALE GENOMIC DNA]</scope>
    <source>
        <strain evidence="1 2">DSM 16190</strain>
    </source>
</reference>
<keyword evidence="2" id="KW-1185">Reference proteome</keyword>
<protein>
    <submittedName>
        <fullName evidence="1">Uncharacterized protein</fullName>
    </submittedName>
</protein>
<proteinExistence type="predicted"/>
<accession>A0A2T3MWS3</accession>
<dbReference type="RefSeq" id="WP_107283880.1">
    <property type="nucleotide sequence ID" value="NZ_PYMC01000009.1"/>
</dbReference>
<comment type="caution">
    <text evidence="1">The sequence shown here is derived from an EMBL/GenBank/DDBJ whole genome shotgun (WGS) entry which is preliminary data.</text>
</comment>
<gene>
    <name evidence="1" type="ORF">C9I89_13580</name>
</gene>
<dbReference type="Proteomes" id="UP000240904">
    <property type="component" value="Unassembled WGS sequence"/>
</dbReference>
<dbReference type="EMBL" id="PYMC01000009">
    <property type="protein sequence ID" value="PSW04351.1"/>
    <property type="molecule type" value="Genomic_DNA"/>
</dbReference>
<sequence>MLAQPVQAKPVAWDQQDQIWLSQQSEHLSIHFLAGHQQSTANVLDIAERVHRVLLPFFKHTPGTD</sequence>
<evidence type="ECO:0000313" key="2">
    <source>
        <dbReference type="Proteomes" id="UP000240904"/>
    </source>
</evidence>
<dbReference type="AlphaFoldDB" id="A0A2T3MWS3"/>
<organism evidence="1 2">
    <name type="scientific">Photobacterium lipolyticum</name>
    <dbReference type="NCBI Taxonomy" id="266810"/>
    <lineage>
        <taxon>Bacteria</taxon>
        <taxon>Pseudomonadati</taxon>
        <taxon>Pseudomonadota</taxon>
        <taxon>Gammaproteobacteria</taxon>
        <taxon>Vibrionales</taxon>
        <taxon>Vibrionaceae</taxon>
        <taxon>Photobacterium</taxon>
    </lineage>
</organism>
<evidence type="ECO:0000313" key="1">
    <source>
        <dbReference type="EMBL" id="PSW04351.1"/>
    </source>
</evidence>